<dbReference type="PRINTS" id="PR00344">
    <property type="entry name" value="BCTRLSENSOR"/>
</dbReference>
<dbReference type="SMART" id="SM00388">
    <property type="entry name" value="HisKA"/>
    <property type="match status" value="1"/>
</dbReference>
<dbReference type="AlphaFoldDB" id="A0A521DP99"/>
<comment type="subcellular location">
    <subcellularLocation>
        <location evidence="2">Cell membrane</location>
    </subcellularLocation>
    <subcellularLocation>
        <location evidence="3">Membrane raft</location>
        <topology evidence="3">Multi-pass membrane protein</topology>
    </subcellularLocation>
</comment>
<protein>
    <recommendedName>
        <fullName evidence="4">histidine kinase</fullName>
        <ecNumber evidence="4">2.7.13.3</ecNumber>
    </recommendedName>
</protein>
<comment type="catalytic activity">
    <reaction evidence="1">
        <text>ATP + protein L-histidine = ADP + protein N-phospho-L-histidine.</text>
        <dbReference type="EC" id="2.7.13.3"/>
    </reaction>
</comment>
<dbReference type="FunFam" id="1.10.287.130:FF:000001">
    <property type="entry name" value="Two-component sensor histidine kinase"/>
    <property type="match status" value="1"/>
</dbReference>
<dbReference type="InterPro" id="IPR036890">
    <property type="entry name" value="HATPase_C_sf"/>
</dbReference>
<dbReference type="SMART" id="SM00387">
    <property type="entry name" value="HATPase_c"/>
    <property type="match status" value="1"/>
</dbReference>
<keyword evidence="16" id="KW-1185">Reference proteome</keyword>
<evidence type="ECO:0000256" key="11">
    <source>
        <dbReference type="ARBA" id="ARBA00023012"/>
    </source>
</evidence>
<dbReference type="InterPro" id="IPR003661">
    <property type="entry name" value="HisK_dim/P_dom"/>
</dbReference>
<dbReference type="EMBL" id="FXTB01000006">
    <property type="protein sequence ID" value="SMO72911.1"/>
    <property type="molecule type" value="Genomic_DNA"/>
</dbReference>
<dbReference type="SUPFAM" id="SSF47384">
    <property type="entry name" value="Homodimeric domain of signal transducing histidine kinase"/>
    <property type="match status" value="1"/>
</dbReference>
<evidence type="ECO:0000256" key="1">
    <source>
        <dbReference type="ARBA" id="ARBA00000085"/>
    </source>
</evidence>
<dbReference type="GO" id="GO:0000155">
    <property type="term" value="F:phosphorelay sensor kinase activity"/>
    <property type="evidence" value="ECO:0007669"/>
    <property type="project" value="InterPro"/>
</dbReference>
<evidence type="ECO:0000256" key="12">
    <source>
        <dbReference type="ARBA" id="ARBA00023136"/>
    </source>
</evidence>
<dbReference type="OrthoDB" id="9808898at2"/>
<evidence type="ECO:0000313" key="15">
    <source>
        <dbReference type="EMBL" id="SMO72911.1"/>
    </source>
</evidence>
<dbReference type="InterPro" id="IPR003594">
    <property type="entry name" value="HATPase_dom"/>
</dbReference>
<keyword evidence="13" id="KW-1133">Transmembrane helix</keyword>
<dbReference type="PANTHER" id="PTHR43711:SF31">
    <property type="entry name" value="HISTIDINE KINASE"/>
    <property type="match status" value="1"/>
</dbReference>
<dbReference type="SUPFAM" id="SSF55874">
    <property type="entry name" value="ATPase domain of HSP90 chaperone/DNA topoisomerase II/histidine kinase"/>
    <property type="match status" value="1"/>
</dbReference>
<dbReference type="PROSITE" id="PS50109">
    <property type="entry name" value="HIS_KIN"/>
    <property type="match status" value="1"/>
</dbReference>
<keyword evidence="8" id="KW-0547">Nucleotide-binding</keyword>
<dbReference type="RefSeq" id="WP_142533743.1">
    <property type="nucleotide sequence ID" value="NZ_FXTB01000006.1"/>
</dbReference>
<dbReference type="InterPro" id="IPR004358">
    <property type="entry name" value="Sig_transdc_His_kin-like_C"/>
</dbReference>
<keyword evidence="6" id="KW-0597">Phosphoprotein</keyword>
<keyword evidence="10" id="KW-0067">ATP-binding</keyword>
<dbReference type="Gene3D" id="3.30.565.10">
    <property type="entry name" value="Histidine kinase-like ATPase, C-terminal domain"/>
    <property type="match status" value="1"/>
</dbReference>
<gene>
    <name evidence="15" type="ORF">SAMN06265379_10628</name>
</gene>
<name>A0A521DP99_SACCC</name>
<dbReference type="Pfam" id="PF02518">
    <property type="entry name" value="HATPase_c"/>
    <property type="match status" value="1"/>
</dbReference>
<evidence type="ECO:0000256" key="7">
    <source>
        <dbReference type="ARBA" id="ARBA00022679"/>
    </source>
</evidence>
<sequence length="521" mass="59324">MKQLLVKPIVMVLLLIVVPTVLLTVFQLNSLNQQEENFERIYQRQLKSVIFSLNMYADDVVGQWVSKISVANQTPIDSKTKIFEFIKSTPQIKGVLLYPYKKNNETDHTLVVGDIRSGLIQEIQDSCKANTTDITRLFTYLQNNYQKVVPFSLATSPQYSAFVFATSDNDGNKWLGSVLVDTEKFLIDLLVPRIQSTAQQDMAIAIKNIRDDSILYANNKETEYDDSDINETLWQLPHYAIYLKPLGNTAEALMNKRSRNNLWLLIMVDLVLLIGAVLIYANVRKQLQLAKIKADFVSNVSHEIRTPLALISMYAESLQLKRVSSEEKLQRSYQVIYRESRRLSGIVNNILNFSKMESGKRKFRFDTFDLNENIRQVLGRYQYATQANDVEFILNIDKTIPNAWGDKEAVDEVLANLIDNAIKYSKNQKYVEITTGAEDDMVWVEVKDRGIGIPQKEQALIFNQFYRVTVSNLAQEVKGSGLGLNIVKKIVHAHNGSVSVQSQPGKGSAFKIYLPSTRDKL</sequence>
<evidence type="ECO:0000256" key="4">
    <source>
        <dbReference type="ARBA" id="ARBA00012438"/>
    </source>
</evidence>
<organism evidence="15 16">
    <name type="scientific">Saccharicrinis carchari</name>
    <dbReference type="NCBI Taxonomy" id="1168039"/>
    <lineage>
        <taxon>Bacteria</taxon>
        <taxon>Pseudomonadati</taxon>
        <taxon>Bacteroidota</taxon>
        <taxon>Bacteroidia</taxon>
        <taxon>Marinilabiliales</taxon>
        <taxon>Marinilabiliaceae</taxon>
        <taxon>Saccharicrinis</taxon>
    </lineage>
</organism>
<evidence type="ECO:0000256" key="10">
    <source>
        <dbReference type="ARBA" id="ARBA00022840"/>
    </source>
</evidence>
<dbReference type="FunFam" id="3.30.565.10:FF:000023">
    <property type="entry name" value="PAS domain-containing sensor histidine kinase"/>
    <property type="match status" value="1"/>
</dbReference>
<feature type="domain" description="Histidine kinase" evidence="14">
    <location>
        <begin position="299"/>
        <end position="518"/>
    </location>
</feature>
<dbReference type="InterPro" id="IPR050736">
    <property type="entry name" value="Sensor_HK_Regulatory"/>
</dbReference>
<keyword evidence="12 13" id="KW-0472">Membrane</keyword>
<keyword evidence="5" id="KW-1003">Cell membrane</keyword>
<dbReference type="CDD" id="cd00075">
    <property type="entry name" value="HATPase"/>
    <property type="match status" value="1"/>
</dbReference>
<evidence type="ECO:0000256" key="8">
    <source>
        <dbReference type="ARBA" id="ARBA00022741"/>
    </source>
</evidence>
<evidence type="ECO:0000256" key="5">
    <source>
        <dbReference type="ARBA" id="ARBA00022475"/>
    </source>
</evidence>
<evidence type="ECO:0000313" key="16">
    <source>
        <dbReference type="Proteomes" id="UP000319040"/>
    </source>
</evidence>
<keyword evidence="7" id="KW-0808">Transferase</keyword>
<dbReference type="GO" id="GO:0005886">
    <property type="term" value="C:plasma membrane"/>
    <property type="evidence" value="ECO:0007669"/>
    <property type="project" value="UniProtKB-SubCell"/>
</dbReference>
<accession>A0A521DP99</accession>
<dbReference type="GO" id="GO:0005524">
    <property type="term" value="F:ATP binding"/>
    <property type="evidence" value="ECO:0007669"/>
    <property type="project" value="UniProtKB-KW"/>
</dbReference>
<dbReference type="Gene3D" id="1.10.287.130">
    <property type="match status" value="1"/>
</dbReference>
<dbReference type="GO" id="GO:0045121">
    <property type="term" value="C:membrane raft"/>
    <property type="evidence" value="ECO:0007669"/>
    <property type="project" value="UniProtKB-SubCell"/>
</dbReference>
<evidence type="ECO:0000256" key="3">
    <source>
        <dbReference type="ARBA" id="ARBA00004314"/>
    </source>
</evidence>
<evidence type="ECO:0000256" key="13">
    <source>
        <dbReference type="SAM" id="Phobius"/>
    </source>
</evidence>
<evidence type="ECO:0000256" key="2">
    <source>
        <dbReference type="ARBA" id="ARBA00004236"/>
    </source>
</evidence>
<keyword evidence="13" id="KW-0812">Transmembrane</keyword>
<dbReference type="Pfam" id="PF00512">
    <property type="entry name" value="HisKA"/>
    <property type="match status" value="1"/>
</dbReference>
<dbReference type="Proteomes" id="UP000319040">
    <property type="component" value="Unassembled WGS sequence"/>
</dbReference>
<dbReference type="InterPro" id="IPR005467">
    <property type="entry name" value="His_kinase_dom"/>
</dbReference>
<keyword evidence="11" id="KW-0902">Two-component regulatory system</keyword>
<evidence type="ECO:0000259" key="14">
    <source>
        <dbReference type="PROSITE" id="PS50109"/>
    </source>
</evidence>
<proteinExistence type="predicted"/>
<keyword evidence="9 15" id="KW-0418">Kinase</keyword>
<dbReference type="InterPro" id="IPR036097">
    <property type="entry name" value="HisK_dim/P_sf"/>
</dbReference>
<evidence type="ECO:0000256" key="6">
    <source>
        <dbReference type="ARBA" id="ARBA00022553"/>
    </source>
</evidence>
<feature type="transmembrane region" description="Helical" evidence="13">
    <location>
        <begin position="262"/>
        <end position="283"/>
    </location>
</feature>
<evidence type="ECO:0000256" key="9">
    <source>
        <dbReference type="ARBA" id="ARBA00022777"/>
    </source>
</evidence>
<dbReference type="CDD" id="cd00082">
    <property type="entry name" value="HisKA"/>
    <property type="match status" value="1"/>
</dbReference>
<dbReference type="EC" id="2.7.13.3" evidence="4"/>
<reference evidence="15 16" key="1">
    <citation type="submission" date="2017-05" db="EMBL/GenBank/DDBJ databases">
        <authorList>
            <person name="Varghese N."/>
            <person name="Submissions S."/>
        </authorList>
    </citation>
    <scope>NUCLEOTIDE SEQUENCE [LARGE SCALE GENOMIC DNA]</scope>
    <source>
        <strain evidence="15 16">DSM 27040</strain>
    </source>
</reference>
<dbReference type="PANTHER" id="PTHR43711">
    <property type="entry name" value="TWO-COMPONENT HISTIDINE KINASE"/>
    <property type="match status" value="1"/>
</dbReference>